<gene>
    <name evidence="1" type="ORF">GALL_392930</name>
</gene>
<reference evidence="1" key="1">
    <citation type="submission" date="2016-10" db="EMBL/GenBank/DDBJ databases">
        <title>Sequence of Gallionella enrichment culture.</title>
        <authorList>
            <person name="Poehlein A."/>
            <person name="Muehling M."/>
            <person name="Daniel R."/>
        </authorList>
    </citation>
    <scope>NUCLEOTIDE SEQUENCE</scope>
</reference>
<accession>A0A1J5QSW2</accession>
<comment type="caution">
    <text evidence="1">The sequence shown here is derived from an EMBL/GenBank/DDBJ whole genome shotgun (WGS) entry which is preliminary data.</text>
</comment>
<dbReference type="AlphaFoldDB" id="A0A1J5QSW2"/>
<organism evidence="1">
    <name type="scientific">mine drainage metagenome</name>
    <dbReference type="NCBI Taxonomy" id="410659"/>
    <lineage>
        <taxon>unclassified sequences</taxon>
        <taxon>metagenomes</taxon>
        <taxon>ecological metagenomes</taxon>
    </lineage>
</organism>
<proteinExistence type="predicted"/>
<protein>
    <submittedName>
        <fullName evidence="1">Uncharacterized protein</fullName>
    </submittedName>
</protein>
<evidence type="ECO:0000313" key="1">
    <source>
        <dbReference type="EMBL" id="OIQ78989.1"/>
    </source>
</evidence>
<sequence length="297" mass="30941">MSWPTTSMKNTLNTPTSTMLSATLCGLLCLALTGCGGKHDAEPADDAGYTHAPTTGTAAPAASRYTGFYAGFIGGRSSMVSLLIDPDGRISGYLVGKPLGHTTAQMLPISALWPSHGKQATLELSDAAGQPLGRLELDAVDYTTKRILNVTLTGAHGGQSEKGSLDQGFADFSLATRGSMTPNIVVSTVSNHKVVMKSPTGKLNISREDSIGDIEVSGTIHEGTETLELHANLRPTKVLGAYSAHITTTSIVNGQSSTVEMTGHAYAEAGVKGKEPPHLLIGGTDSGRFLYLTAQGR</sequence>
<dbReference type="EMBL" id="MLJW01001296">
    <property type="protein sequence ID" value="OIQ78989.1"/>
    <property type="molecule type" value="Genomic_DNA"/>
</dbReference>
<name>A0A1J5QSW2_9ZZZZ</name>